<dbReference type="Pfam" id="PF02281">
    <property type="entry name" value="Dimer_Tnp_Tn5"/>
    <property type="match status" value="1"/>
</dbReference>
<keyword evidence="3" id="KW-1185">Reference proteome</keyword>
<gene>
    <name evidence="2" type="ORF">C4900_07320</name>
</gene>
<dbReference type="AlphaFoldDB" id="A0A368HFA6"/>
<sequence length="69" mass="7572">MRVTKALPPPGPPPTLREAVRMLGRLGGHLGRKGDGEPGVTVLWRGWMWLYESVEMRVALQVAGWVPPG</sequence>
<accession>A0A368HFA6</accession>
<dbReference type="Proteomes" id="UP000253250">
    <property type="component" value="Unassembled WGS sequence"/>
</dbReference>
<evidence type="ECO:0000259" key="1">
    <source>
        <dbReference type="Pfam" id="PF02281"/>
    </source>
</evidence>
<dbReference type="InterPro" id="IPR014737">
    <property type="entry name" value="Transposase_Tn5-like_C"/>
</dbReference>
<evidence type="ECO:0000313" key="3">
    <source>
        <dbReference type="Proteomes" id="UP000253250"/>
    </source>
</evidence>
<evidence type="ECO:0000313" key="2">
    <source>
        <dbReference type="EMBL" id="RCN55727.1"/>
    </source>
</evidence>
<feature type="domain" description="Transposase Tn5 dimerisation" evidence="1">
    <location>
        <begin position="8"/>
        <end position="48"/>
    </location>
</feature>
<name>A0A368HFA6_9GAMM</name>
<dbReference type="InterPro" id="IPR012337">
    <property type="entry name" value="RNaseH-like_sf"/>
</dbReference>
<organism evidence="2 3">
    <name type="scientific">Acidiferrobacter thiooxydans</name>
    <dbReference type="NCBI Taxonomy" id="163359"/>
    <lineage>
        <taxon>Bacteria</taxon>
        <taxon>Pseudomonadati</taxon>
        <taxon>Pseudomonadota</taxon>
        <taxon>Gammaproteobacteria</taxon>
        <taxon>Acidiferrobacterales</taxon>
        <taxon>Acidiferrobacteraceae</taxon>
        <taxon>Acidiferrobacter</taxon>
    </lineage>
</organism>
<protein>
    <recommendedName>
        <fullName evidence="1">Transposase Tn5 dimerisation domain-containing protein</fullName>
    </recommendedName>
</protein>
<dbReference type="SUPFAM" id="SSF53098">
    <property type="entry name" value="Ribonuclease H-like"/>
    <property type="match status" value="1"/>
</dbReference>
<dbReference type="InterPro" id="IPR003201">
    <property type="entry name" value="Transposase_Tn5"/>
</dbReference>
<dbReference type="EMBL" id="PSYR01000002">
    <property type="protein sequence ID" value="RCN55727.1"/>
    <property type="molecule type" value="Genomic_DNA"/>
</dbReference>
<dbReference type="Gene3D" id="1.10.740.10">
    <property type="entry name" value="Transferase Inhibitor Protein From Tn5, Chain"/>
    <property type="match status" value="1"/>
</dbReference>
<comment type="caution">
    <text evidence="2">The sequence shown here is derived from an EMBL/GenBank/DDBJ whole genome shotgun (WGS) entry which is preliminary data.</text>
</comment>
<reference evidence="2 3" key="1">
    <citation type="submission" date="2018-02" db="EMBL/GenBank/DDBJ databases">
        <title>Insights into the biology of acidophilic members of the Acidiferrobacteraceae family derived from comparative genomic analyses.</title>
        <authorList>
            <person name="Issotta F."/>
            <person name="Thyssen C."/>
            <person name="Mena C."/>
            <person name="Moya A."/>
            <person name="Bellenberg S."/>
            <person name="Sproer C."/>
            <person name="Covarrubias P.C."/>
            <person name="Sand W."/>
            <person name="Quatrini R."/>
            <person name="Vera M."/>
        </authorList>
    </citation>
    <scope>NUCLEOTIDE SEQUENCE [LARGE SCALE GENOMIC DNA]</scope>
    <source>
        <strain evidence="3">m-1</strain>
    </source>
</reference>
<proteinExistence type="predicted"/>